<evidence type="ECO:0000259" key="3">
    <source>
        <dbReference type="Pfam" id="PF00498"/>
    </source>
</evidence>
<dbReference type="Proteomes" id="UP001597347">
    <property type="component" value="Unassembled WGS sequence"/>
</dbReference>
<dbReference type="EMBL" id="JBHUEA010000001">
    <property type="protein sequence ID" value="MFD1720112.1"/>
    <property type="molecule type" value="Genomic_DNA"/>
</dbReference>
<dbReference type="SUPFAM" id="SSF49879">
    <property type="entry name" value="SMAD/FHA domain"/>
    <property type="match status" value="1"/>
</dbReference>
<dbReference type="Pfam" id="PF00498">
    <property type="entry name" value="FHA"/>
    <property type="match status" value="1"/>
</dbReference>
<evidence type="ECO:0000259" key="4">
    <source>
        <dbReference type="Pfam" id="PF12401"/>
    </source>
</evidence>
<accession>A0ABW4LAV3</accession>
<gene>
    <name evidence="5" type="ORF">ACFSBI_00995</name>
</gene>
<feature type="compositionally biased region" description="Pro residues" evidence="2">
    <location>
        <begin position="154"/>
        <end position="170"/>
    </location>
</feature>
<comment type="caution">
    <text evidence="5">The sequence shown here is derived from an EMBL/GenBank/DDBJ whole genome shotgun (WGS) entry which is preliminary data.</text>
</comment>
<evidence type="ECO:0000256" key="2">
    <source>
        <dbReference type="SAM" id="MobiDB-lite"/>
    </source>
</evidence>
<name>A0ABW4LAV3_9MICO</name>
<dbReference type="Pfam" id="PF12401">
    <property type="entry name" value="FhaA_N"/>
    <property type="match status" value="1"/>
</dbReference>
<evidence type="ECO:0000313" key="6">
    <source>
        <dbReference type="Proteomes" id="UP001597347"/>
    </source>
</evidence>
<keyword evidence="6" id="KW-1185">Reference proteome</keyword>
<feature type="domain" description="FhaA N-terminal" evidence="4">
    <location>
        <begin position="59"/>
        <end position="144"/>
    </location>
</feature>
<feature type="domain" description="FHA" evidence="3">
    <location>
        <begin position="247"/>
        <end position="309"/>
    </location>
</feature>
<dbReference type="CDD" id="cd00060">
    <property type="entry name" value="FHA"/>
    <property type="match status" value="1"/>
</dbReference>
<dbReference type="InterPro" id="IPR042287">
    <property type="entry name" value="FhaA_N_sf"/>
</dbReference>
<dbReference type="Gene3D" id="3.30.2320.60">
    <property type="entry name" value="FhaA, phosphopeptide-binding domain (DUF3662)"/>
    <property type="match status" value="1"/>
</dbReference>
<sequence>MGGWFALGLVAGLAVGALVVLALVRSTARITGASWRTLPRLVADGLVPGRTGGGIAAQRRLAQRVKRIGERTASGRRVAASALEVHVSPEDHAAIDEAMGVDAAQRDLLEFYTDHASRSGWLLGAQPAVSIVRDISLRPRQAFVRSETRLEAAPEPPPTTSPRPFVPPQGRPSVAPRTGPAPVAPRTGPVPDDAALTDVIPRGLGGEDAVATAAYPIGLAEHAAPGDLLVVHGTDVRVVPAARGLATVGRARRNDIVVDAPGVADDHLLLEHRQQQWWVVPGPSAARVSLEGRPLRRPEALQGQGLVELGRGARLRLSVEGGR</sequence>
<dbReference type="RefSeq" id="WP_377931319.1">
    <property type="nucleotide sequence ID" value="NZ_JBHUEA010000001.1"/>
</dbReference>
<feature type="region of interest" description="Disordered" evidence="2">
    <location>
        <begin position="146"/>
        <end position="193"/>
    </location>
</feature>
<protein>
    <submittedName>
        <fullName evidence="5">FhaA domain-containing protein</fullName>
    </submittedName>
</protein>
<keyword evidence="1" id="KW-0597">Phosphoprotein</keyword>
<reference evidence="6" key="1">
    <citation type="journal article" date="2019" name="Int. J. Syst. Evol. Microbiol.">
        <title>The Global Catalogue of Microorganisms (GCM) 10K type strain sequencing project: providing services to taxonomists for standard genome sequencing and annotation.</title>
        <authorList>
            <consortium name="The Broad Institute Genomics Platform"/>
            <consortium name="The Broad Institute Genome Sequencing Center for Infectious Disease"/>
            <person name="Wu L."/>
            <person name="Ma J."/>
        </authorList>
    </citation>
    <scope>NUCLEOTIDE SEQUENCE [LARGE SCALE GENOMIC DNA]</scope>
    <source>
        <strain evidence="6">CGMCC 1.12471</strain>
    </source>
</reference>
<dbReference type="Gene3D" id="2.60.200.20">
    <property type="match status" value="1"/>
</dbReference>
<dbReference type="InterPro" id="IPR022128">
    <property type="entry name" value="FhaA_N"/>
</dbReference>
<evidence type="ECO:0000256" key="1">
    <source>
        <dbReference type="ARBA" id="ARBA00022553"/>
    </source>
</evidence>
<dbReference type="InterPro" id="IPR000253">
    <property type="entry name" value="FHA_dom"/>
</dbReference>
<proteinExistence type="predicted"/>
<dbReference type="InterPro" id="IPR008984">
    <property type="entry name" value="SMAD_FHA_dom_sf"/>
</dbReference>
<evidence type="ECO:0000313" key="5">
    <source>
        <dbReference type="EMBL" id="MFD1720112.1"/>
    </source>
</evidence>
<organism evidence="5 6">
    <name type="scientific">Amnibacterium endophyticum</name>
    <dbReference type="NCBI Taxonomy" id="2109337"/>
    <lineage>
        <taxon>Bacteria</taxon>
        <taxon>Bacillati</taxon>
        <taxon>Actinomycetota</taxon>
        <taxon>Actinomycetes</taxon>
        <taxon>Micrococcales</taxon>
        <taxon>Microbacteriaceae</taxon>
        <taxon>Amnibacterium</taxon>
    </lineage>
</organism>